<dbReference type="AlphaFoldDB" id="A0A5C8UW89"/>
<dbReference type="InterPro" id="IPR015035">
    <property type="entry name" value="DUF1918"/>
</dbReference>
<proteinExistence type="predicted"/>
<organism evidence="2 3">
    <name type="scientific">Lacisediminihabitans profunda</name>
    <dbReference type="NCBI Taxonomy" id="2594790"/>
    <lineage>
        <taxon>Bacteria</taxon>
        <taxon>Bacillati</taxon>
        <taxon>Actinomycetota</taxon>
        <taxon>Actinomycetes</taxon>
        <taxon>Micrococcales</taxon>
        <taxon>Microbacteriaceae</taxon>
        <taxon>Lacisediminihabitans</taxon>
    </lineage>
</organism>
<dbReference type="RefSeq" id="WP_147782174.1">
    <property type="nucleotide sequence ID" value="NZ_VRMG01000004.1"/>
</dbReference>
<reference evidence="2 3" key="1">
    <citation type="submission" date="2019-08" db="EMBL/GenBank/DDBJ databases">
        <title>Bacterial whole genome sequence for Glaciihabitans sp. CHu50b-6-2.</title>
        <authorList>
            <person name="Jin L."/>
        </authorList>
    </citation>
    <scope>NUCLEOTIDE SEQUENCE [LARGE SCALE GENOMIC DNA]</scope>
    <source>
        <strain evidence="2 3">CHu50b-6-2</strain>
    </source>
</reference>
<dbReference type="Proteomes" id="UP000321379">
    <property type="component" value="Unassembled WGS sequence"/>
</dbReference>
<evidence type="ECO:0000259" key="1">
    <source>
        <dbReference type="Pfam" id="PF08940"/>
    </source>
</evidence>
<dbReference type="SUPFAM" id="SSF50118">
    <property type="entry name" value="Cell growth inhibitor/plasmid maintenance toxic component"/>
    <property type="match status" value="1"/>
</dbReference>
<accession>A0A5C8UW89</accession>
<evidence type="ECO:0000313" key="2">
    <source>
        <dbReference type="EMBL" id="TXN31925.1"/>
    </source>
</evidence>
<dbReference type="EMBL" id="VRMG01000004">
    <property type="protein sequence ID" value="TXN31925.1"/>
    <property type="molecule type" value="Genomic_DNA"/>
</dbReference>
<dbReference type="Pfam" id="PF08940">
    <property type="entry name" value="DUF1918"/>
    <property type="match status" value="1"/>
</dbReference>
<keyword evidence="3" id="KW-1185">Reference proteome</keyword>
<dbReference type="Gene3D" id="2.30.30.440">
    <property type="entry name" value="Domain of unknown function DUF1918"/>
    <property type="match status" value="1"/>
</dbReference>
<comment type="caution">
    <text evidence="2">The sequence shown here is derived from an EMBL/GenBank/DDBJ whole genome shotgun (WGS) entry which is preliminary data.</text>
</comment>
<evidence type="ECO:0000313" key="3">
    <source>
        <dbReference type="Proteomes" id="UP000321379"/>
    </source>
</evidence>
<gene>
    <name evidence="2" type="ORF">FVP33_03105</name>
</gene>
<protein>
    <submittedName>
        <fullName evidence="2">DUF1918 domain-containing protein</fullName>
    </submittedName>
</protein>
<name>A0A5C8UW89_9MICO</name>
<sequence>MQAKTGDRIVIRGRTVESPDRHGEVIEVRGEGGGPPYVIRFDDGHESVIQPGSDFEIAHDQHT</sequence>
<feature type="domain" description="DUF1918" evidence="1">
    <location>
        <begin position="1"/>
        <end position="57"/>
    </location>
</feature>